<gene>
    <name evidence="3" type="ORF">GHK53_17335</name>
</gene>
<dbReference type="Proteomes" id="UP000429484">
    <property type="component" value="Unassembled WGS sequence"/>
</dbReference>
<dbReference type="InterPro" id="IPR001173">
    <property type="entry name" value="Glyco_trans_2-like"/>
</dbReference>
<dbReference type="EMBL" id="WISR01000153">
    <property type="protein sequence ID" value="MQW34510.1"/>
    <property type="molecule type" value="Genomic_DNA"/>
</dbReference>
<feature type="domain" description="Glycosyltransferase 2-like" evidence="2">
    <location>
        <begin position="8"/>
        <end position="113"/>
    </location>
</feature>
<evidence type="ECO:0000313" key="3">
    <source>
        <dbReference type="EMBL" id="MQW34510.1"/>
    </source>
</evidence>
<evidence type="ECO:0000259" key="2">
    <source>
        <dbReference type="Pfam" id="PF00535"/>
    </source>
</evidence>
<evidence type="ECO:0000313" key="4">
    <source>
        <dbReference type="Proteomes" id="UP000429484"/>
    </source>
</evidence>
<feature type="region of interest" description="Disordered" evidence="1">
    <location>
        <begin position="319"/>
        <end position="339"/>
    </location>
</feature>
<name>A0AAW9TQS9_RHIML</name>
<dbReference type="Pfam" id="PF00535">
    <property type="entry name" value="Glycos_transf_2"/>
    <property type="match status" value="1"/>
</dbReference>
<comment type="caution">
    <text evidence="3">The sequence shown here is derived from an EMBL/GenBank/DDBJ whole genome shotgun (WGS) entry which is preliminary data.</text>
</comment>
<sequence length="339" mass="37980">MERSVVAVIVTYNRLDYLKKSVAAVMAQSFPLCEVILVDNKSTDGTPKFLQELERCNSTYPIRVVNMEKNEGGAGGFARGIEEAYERGADLIWLMDDDCVAYHDALEKLVCGFDALTEKLPVSPAEQSVSTEPGFVCSNVRWKDGEVCEMNIPRATGDWSRYYLPESPYVRVNQCSFVSVLVNARAVSLVGYPVREFFIWLDDVEFSGRIAERCPGFVILDSLVVHDIPQNTGVHFGDVSAKNVWKYRYGIRNEVAYLASRPLGVLKAARYIVSQLSQMSATKVPFSLRAQILFAGLSGFTFCYKSKIRLPAARSSYLDVRSKREPTTRPFSPEPEGMK</sequence>
<dbReference type="PANTHER" id="PTHR43685:SF2">
    <property type="entry name" value="GLYCOSYLTRANSFERASE 2-LIKE DOMAIN-CONTAINING PROTEIN"/>
    <property type="match status" value="1"/>
</dbReference>
<accession>A0AAW9TQS9</accession>
<dbReference type="Gene3D" id="3.90.550.10">
    <property type="entry name" value="Spore Coat Polysaccharide Biosynthesis Protein SpsA, Chain A"/>
    <property type="match status" value="1"/>
</dbReference>
<dbReference type="PANTHER" id="PTHR43685">
    <property type="entry name" value="GLYCOSYLTRANSFERASE"/>
    <property type="match status" value="1"/>
</dbReference>
<organism evidence="3 4">
    <name type="scientific">Rhizobium meliloti</name>
    <name type="common">Ensifer meliloti</name>
    <name type="synonym">Sinorhizobium meliloti</name>
    <dbReference type="NCBI Taxonomy" id="382"/>
    <lineage>
        <taxon>Bacteria</taxon>
        <taxon>Pseudomonadati</taxon>
        <taxon>Pseudomonadota</taxon>
        <taxon>Alphaproteobacteria</taxon>
        <taxon>Hyphomicrobiales</taxon>
        <taxon>Rhizobiaceae</taxon>
        <taxon>Sinorhizobium/Ensifer group</taxon>
        <taxon>Sinorhizobium</taxon>
    </lineage>
</organism>
<proteinExistence type="predicted"/>
<reference evidence="3 4" key="1">
    <citation type="journal article" date="2013" name="Genome Biol.">
        <title>Comparative genomics of the core and accessory genomes of 48 Sinorhizobium strains comprising five genospecies.</title>
        <authorList>
            <person name="Sugawara M."/>
            <person name="Epstein B."/>
            <person name="Badgley B.D."/>
            <person name="Unno T."/>
            <person name="Xu L."/>
            <person name="Reese J."/>
            <person name="Gyaneshwar P."/>
            <person name="Denny R."/>
            <person name="Mudge J."/>
            <person name="Bharti A.K."/>
            <person name="Farmer A.D."/>
            <person name="May G.D."/>
            <person name="Woodward J.E."/>
            <person name="Medigue C."/>
            <person name="Vallenet D."/>
            <person name="Lajus A."/>
            <person name="Rouy Z."/>
            <person name="Martinez-Vaz B."/>
            <person name="Tiffin P."/>
            <person name="Young N.D."/>
            <person name="Sadowsky M.J."/>
        </authorList>
    </citation>
    <scope>NUCLEOTIDE SEQUENCE [LARGE SCALE GENOMIC DNA]</scope>
    <source>
        <strain evidence="3 4">N6B1</strain>
    </source>
</reference>
<evidence type="ECO:0000256" key="1">
    <source>
        <dbReference type="SAM" id="MobiDB-lite"/>
    </source>
</evidence>
<dbReference type="InterPro" id="IPR050834">
    <property type="entry name" value="Glycosyltransf_2"/>
</dbReference>
<protein>
    <submittedName>
        <fullName evidence="3">Glycosyltransferase</fullName>
    </submittedName>
</protein>
<dbReference type="CDD" id="cd04185">
    <property type="entry name" value="GT_2_like_b"/>
    <property type="match status" value="1"/>
</dbReference>
<dbReference type="SUPFAM" id="SSF53448">
    <property type="entry name" value="Nucleotide-diphospho-sugar transferases"/>
    <property type="match status" value="1"/>
</dbReference>
<dbReference type="AlphaFoldDB" id="A0AAW9TQS9"/>
<dbReference type="RefSeq" id="WP_127590864.1">
    <property type="nucleotide sequence ID" value="NZ_RPHN01000046.1"/>
</dbReference>
<dbReference type="InterPro" id="IPR029044">
    <property type="entry name" value="Nucleotide-diphossugar_trans"/>
</dbReference>